<feature type="signal peptide" evidence="1">
    <location>
        <begin position="1"/>
        <end position="22"/>
    </location>
</feature>
<evidence type="ECO:0000313" key="4">
    <source>
        <dbReference type="Proteomes" id="UP000199040"/>
    </source>
</evidence>
<keyword evidence="1" id="KW-0732">Signal</keyword>
<name>A0A1I3APS0_9GAMM</name>
<gene>
    <name evidence="3" type="ORF">SAMN04487959_10558</name>
</gene>
<sequence>MRYKLRISLFFIIFMAVGLTQADDDRSERVMALSSNMILWVVSHTEYAAPDPPSVEFIDQMALRQRCYPGLDLTHVPQLWGIYDPVTATIYLDDDCRLDDQVSASYLLHEIVHHVQVANDAHLHVKCRGRLEGEAVTLQAQWLKEKGVENPLEVLGIDERTLEIISSCLH</sequence>
<dbReference type="InterPro" id="IPR046589">
    <property type="entry name" value="DUF6647"/>
</dbReference>
<dbReference type="Proteomes" id="UP000199040">
    <property type="component" value="Unassembled WGS sequence"/>
</dbReference>
<accession>A0A1I3APS0</accession>
<dbReference type="RefSeq" id="WP_092845096.1">
    <property type="nucleotide sequence ID" value="NZ_FOPY01000005.1"/>
</dbReference>
<feature type="domain" description="DUF6647" evidence="2">
    <location>
        <begin position="74"/>
        <end position="152"/>
    </location>
</feature>
<evidence type="ECO:0000256" key="1">
    <source>
        <dbReference type="SAM" id="SignalP"/>
    </source>
</evidence>
<evidence type="ECO:0000313" key="3">
    <source>
        <dbReference type="EMBL" id="SFH51796.1"/>
    </source>
</evidence>
<reference evidence="3 4" key="1">
    <citation type="submission" date="2016-10" db="EMBL/GenBank/DDBJ databases">
        <authorList>
            <person name="de Groot N.N."/>
        </authorList>
    </citation>
    <scope>NUCLEOTIDE SEQUENCE [LARGE SCALE GENOMIC DNA]</scope>
    <source>
        <strain evidence="3 4">CGMCC 1.6848</strain>
    </source>
</reference>
<dbReference type="EMBL" id="FOPY01000005">
    <property type="protein sequence ID" value="SFH51796.1"/>
    <property type="molecule type" value="Genomic_DNA"/>
</dbReference>
<keyword evidence="4" id="KW-1185">Reference proteome</keyword>
<dbReference type="Pfam" id="PF20352">
    <property type="entry name" value="DUF6647"/>
    <property type="match status" value="1"/>
</dbReference>
<organism evidence="3 4">
    <name type="scientific">Modicisalibacter xianhensis</name>
    <dbReference type="NCBI Taxonomy" id="442341"/>
    <lineage>
        <taxon>Bacteria</taxon>
        <taxon>Pseudomonadati</taxon>
        <taxon>Pseudomonadota</taxon>
        <taxon>Gammaproteobacteria</taxon>
        <taxon>Oceanospirillales</taxon>
        <taxon>Halomonadaceae</taxon>
        <taxon>Modicisalibacter</taxon>
    </lineage>
</organism>
<dbReference type="AlphaFoldDB" id="A0A1I3APS0"/>
<feature type="chain" id="PRO_5011647144" description="DUF6647 domain-containing protein" evidence="1">
    <location>
        <begin position="23"/>
        <end position="170"/>
    </location>
</feature>
<protein>
    <recommendedName>
        <fullName evidence="2">DUF6647 domain-containing protein</fullName>
    </recommendedName>
</protein>
<evidence type="ECO:0000259" key="2">
    <source>
        <dbReference type="Pfam" id="PF20352"/>
    </source>
</evidence>
<proteinExistence type="predicted"/>